<gene>
    <name evidence="1" type="ORF">LPAF129_09000</name>
</gene>
<keyword evidence="2" id="KW-1185">Reference proteome</keyword>
<evidence type="ECO:0000313" key="2">
    <source>
        <dbReference type="Proteomes" id="UP001055149"/>
    </source>
</evidence>
<protein>
    <submittedName>
        <fullName evidence="1">Uncharacterized protein</fullName>
    </submittedName>
</protein>
<dbReference type="EMBL" id="BQXH01000006">
    <property type="protein sequence ID" value="GKS81214.1"/>
    <property type="molecule type" value="Genomic_DNA"/>
</dbReference>
<organism evidence="1 2">
    <name type="scientific">Ligilactobacillus pabuli</name>
    <dbReference type="NCBI Taxonomy" id="2886039"/>
    <lineage>
        <taxon>Bacteria</taxon>
        <taxon>Bacillati</taxon>
        <taxon>Bacillota</taxon>
        <taxon>Bacilli</taxon>
        <taxon>Lactobacillales</taxon>
        <taxon>Lactobacillaceae</taxon>
        <taxon>Ligilactobacillus</taxon>
    </lineage>
</organism>
<comment type="caution">
    <text evidence="1">The sequence shown here is derived from an EMBL/GenBank/DDBJ whole genome shotgun (WGS) entry which is preliminary data.</text>
</comment>
<proteinExistence type="predicted"/>
<reference evidence="1" key="1">
    <citation type="journal article" date="2022" name="Int. J. Syst. Evol. Microbiol.">
        <title>A novel species of lactic acid bacteria, Ligilactobacillus pabuli sp. nov., isolated from alfalfa silage.</title>
        <authorList>
            <person name="Tohno M."/>
            <person name="Tanizawa Y."/>
            <person name="Sawada H."/>
            <person name="Sakamoto M."/>
            <person name="Ohkuma M."/>
            <person name="Kobayashi H."/>
        </authorList>
    </citation>
    <scope>NUCLEOTIDE SEQUENCE</scope>
    <source>
        <strain evidence="1">AF129</strain>
    </source>
</reference>
<dbReference type="RefSeq" id="WP_265747191.1">
    <property type="nucleotide sequence ID" value="NZ_BQXH01000006.1"/>
</dbReference>
<accession>A0ABQ5JGU7</accession>
<sequence length="40" mass="4579">MSLTAKTSTEELVKTVMNQRSCSYQEAILFLLHYAQRATD</sequence>
<evidence type="ECO:0000313" key="1">
    <source>
        <dbReference type="EMBL" id="GKS81214.1"/>
    </source>
</evidence>
<name>A0ABQ5JGU7_9LACO</name>
<dbReference type="Proteomes" id="UP001055149">
    <property type="component" value="Unassembled WGS sequence"/>
</dbReference>